<gene>
    <name evidence="7" type="ORF">HLB44_34220</name>
</gene>
<dbReference type="PROSITE" id="PS00211">
    <property type="entry name" value="ABC_TRANSPORTER_1"/>
    <property type="match status" value="2"/>
</dbReference>
<feature type="domain" description="ABC transporter" evidence="6">
    <location>
        <begin position="19"/>
        <end position="274"/>
    </location>
</feature>
<evidence type="ECO:0000256" key="4">
    <source>
        <dbReference type="ARBA" id="ARBA00022741"/>
    </source>
</evidence>
<feature type="domain" description="ABC transporter" evidence="6">
    <location>
        <begin position="294"/>
        <end position="541"/>
    </location>
</feature>
<reference evidence="7 8" key="1">
    <citation type="submission" date="2020-05" db="EMBL/GenBank/DDBJ databases">
        <title>Aquincola sp. isolate from soil.</title>
        <authorList>
            <person name="Han J."/>
            <person name="Kim D.-U."/>
        </authorList>
    </citation>
    <scope>NUCLEOTIDE SEQUENCE [LARGE SCALE GENOMIC DNA]</scope>
    <source>
        <strain evidence="7 8">S2</strain>
    </source>
</reference>
<dbReference type="InterPro" id="IPR003593">
    <property type="entry name" value="AAA+_ATPase"/>
</dbReference>
<dbReference type="InterPro" id="IPR050319">
    <property type="entry name" value="ABC_transp_ATP-bind"/>
</dbReference>
<protein>
    <submittedName>
        <fullName evidence="7">ABC transporter ATP-binding protein</fullName>
    </submittedName>
</protein>
<comment type="caution">
    <text evidence="7">The sequence shown here is derived from an EMBL/GenBank/DDBJ whole genome shotgun (WGS) entry which is preliminary data.</text>
</comment>
<evidence type="ECO:0000256" key="5">
    <source>
        <dbReference type="ARBA" id="ARBA00022840"/>
    </source>
</evidence>
<dbReference type="SUPFAM" id="SSF52540">
    <property type="entry name" value="P-loop containing nucleoside triphosphate hydrolases"/>
    <property type="match status" value="2"/>
</dbReference>
<organism evidence="7 8">
    <name type="scientific">Pseudaquabacterium terrae</name>
    <dbReference type="NCBI Taxonomy" id="2732868"/>
    <lineage>
        <taxon>Bacteria</taxon>
        <taxon>Pseudomonadati</taxon>
        <taxon>Pseudomonadota</taxon>
        <taxon>Betaproteobacteria</taxon>
        <taxon>Burkholderiales</taxon>
        <taxon>Sphaerotilaceae</taxon>
        <taxon>Pseudaquabacterium</taxon>
    </lineage>
</organism>
<dbReference type="InterPro" id="IPR013563">
    <property type="entry name" value="Oligopep_ABC_C"/>
</dbReference>
<keyword evidence="5 7" id="KW-0067">ATP-binding</keyword>
<keyword evidence="3" id="KW-0472">Membrane</keyword>
<dbReference type="PANTHER" id="PTHR43776:SF7">
    <property type="entry name" value="D,D-DIPEPTIDE TRANSPORT ATP-BINDING PROTEIN DDPF-RELATED"/>
    <property type="match status" value="1"/>
</dbReference>
<dbReference type="InterPro" id="IPR027417">
    <property type="entry name" value="P-loop_NTPase"/>
</dbReference>
<dbReference type="Proteomes" id="UP000737171">
    <property type="component" value="Unassembled WGS sequence"/>
</dbReference>
<dbReference type="NCBIfam" id="NF007739">
    <property type="entry name" value="PRK10419.1"/>
    <property type="match status" value="2"/>
</dbReference>
<dbReference type="GO" id="GO:0005524">
    <property type="term" value="F:ATP binding"/>
    <property type="evidence" value="ECO:0007669"/>
    <property type="project" value="UniProtKB-KW"/>
</dbReference>
<dbReference type="RefSeq" id="WP_173134552.1">
    <property type="nucleotide sequence ID" value="NZ_JABRWJ010000017.1"/>
</dbReference>
<dbReference type="InterPro" id="IPR017871">
    <property type="entry name" value="ABC_transporter-like_CS"/>
</dbReference>
<evidence type="ECO:0000313" key="8">
    <source>
        <dbReference type="Proteomes" id="UP000737171"/>
    </source>
</evidence>
<dbReference type="Gene3D" id="3.40.50.300">
    <property type="entry name" value="P-loop containing nucleotide triphosphate hydrolases"/>
    <property type="match status" value="2"/>
</dbReference>
<proteinExistence type="inferred from homology"/>
<dbReference type="NCBIfam" id="NF008453">
    <property type="entry name" value="PRK11308.1"/>
    <property type="match status" value="2"/>
</dbReference>
<keyword evidence="3" id="KW-1003">Cell membrane</keyword>
<dbReference type="SMART" id="SM00382">
    <property type="entry name" value="AAA"/>
    <property type="match status" value="2"/>
</dbReference>
<comment type="similarity">
    <text evidence="1">Belongs to the ABC transporter superfamily.</text>
</comment>
<dbReference type="CDD" id="cd03257">
    <property type="entry name" value="ABC_NikE_OppD_transporters"/>
    <property type="match status" value="2"/>
</dbReference>
<keyword evidence="4" id="KW-0547">Nucleotide-binding</keyword>
<dbReference type="InterPro" id="IPR003439">
    <property type="entry name" value="ABC_transporter-like_ATP-bd"/>
</dbReference>
<keyword evidence="8" id="KW-1185">Reference proteome</keyword>
<evidence type="ECO:0000256" key="3">
    <source>
        <dbReference type="ARBA" id="ARBA00022475"/>
    </source>
</evidence>
<dbReference type="Pfam" id="PF08352">
    <property type="entry name" value="oligo_HPY"/>
    <property type="match status" value="2"/>
</dbReference>
<dbReference type="PROSITE" id="PS50893">
    <property type="entry name" value="ABC_TRANSPORTER_2"/>
    <property type="match status" value="2"/>
</dbReference>
<name>A0ABX2EU70_9BURK</name>
<dbReference type="PANTHER" id="PTHR43776">
    <property type="entry name" value="TRANSPORT ATP-BINDING PROTEIN"/>
    <property type="match status" value="1"/>
</dbReference>
<evidence type="ECO:0000256" key="2">
    <source>
        <dbReference type="ARBA" id="ARBA00022448"/>
    </source>
</evidence>
<accession>A0ABX2EU70</accession>
<evidence type="ECO:0000256" key="1">
    <source>
        <dbReference type="ARBA" id="ARBA00005417"/>
    </source>
</evidence>
<evidence type="ECO:0000259" key="6">
    <source>
        <dbReference type="PROSITE" id="PS50893"/>
    </source>
</evidence>
<sequence>MAIIHTSCVRPSTSPSPVLRIEDLSVRAAHGHGHGTGPVTVLDGIGFDVHAGETVCIVGESGSGKSVTSLSVMGLLPKGALAATAGRILVEGEDVLQARPRRLRELRATRMSMVFQEPMTALNPVQTVGEQIDEVVRLHSGLGRAARREKVLAMLDSVHLPDVRRIFDSYPHQLSGGQRQRIVIAMALILQPRLLIADEPTTALDVTTQRQILLLMRELQHKHGTAILFITHDFGVVSEIADRIVVMNRGNVVEVGSRDDILARPQAAYTRMLISSVPSLVPRAARQRGVDVVLEVAGLDKRYTEHRLFGPDRVVAAASDVNLSLAKGEILGVVGESGSGKSTVARCVVRLIEPTAGEIRLKGRDIARVRRGALRPVRKHIQIVFQDPYRSLNPRRRVGESIIEGLLNNGMARETALARARELLVLVGLPPDAMNRYPHQFSGGQRQRICIARALALEPDILVADEAVSALDVSVQAQVLTLLEEIRERTGVAVLFITHDLRVAAQICDTIVVMKKGRIVESGPAATVLTNPREAYTRELIEAAPGRDWDFQNFCTLVRSAPALAVA</sequence>
<keyword evidence="2" id="KW-0813">Transport</keyword>
<evidence type="ECO:0000313" key="7">
    <source>
        <dbReference type="EMBL" id="NRF72052.1"/>
    </source>
</evidence>
<dbReference type="Pfam" id="PF00005">
    <property type="entry name" value="ABC_tran"/>
    <property type="match status" value="2"/>
</dbReference>
<dbReference type="EMBL" id="JABRWJ010000017">
    <property type="protein sequence ID" value="NRF72052.1"/>
    <property type="molecule type" value="Genomic_DNA"/>
</dbReference>